<dbReference type="Pfam" id="PF01613">
    <property type="entry name" value="Flavin_Reduct"/>
    <property type="match status" value="2"/>
</dbReference>
<reference evidence="11" key="1">
    <citation type="submission" date="2021-02" db="EMBL/GenBank/DDBJ databases">
        <authorList>
            <person name="Dougan E. K."/>
            <person name="Rhodes N."/>
            <person name="Thang M."/>
            <person name="Chan C."/>
        </authorList>
    </citation>
    <scope>NUCLEOTIDE SEQUENCE</scope>
</reference>
<evidence type="ECO:0000256" key="3">
    <source>
        <dbReference type="ARBA" id="ARBA00022448"/>
    </source>
</evidence>
<keyword evidence="6" id="KW-0408">Iron</keyword>
<dbReference type="InterPro" id="IPR001279">
    <property type="entry name" value="Metallo-B-lactamas"/>
</dbReference>
<dbReference type="SMART" id="SM00903">
    <property type="entry name" value="Flavin_Reduct"/>
    <property type="match status" value="1"/>
</dbReference>
<name>A0A812IGT2_9DINO</name>
<dbReference type="SUPFAM" id="SSF56281">
    <property type="entry name" value="Metallo-hydrolase/oxidoreductase"/>
    <property type="match status" value="2"/>
</dbReference>
<dbReference type="CDD" id="cd07709">
    <property type="entry name" value="flavodiiron_proteins_MBL-fold"/>
    <property type="match status" value="1"/>
</dbReference>
<dbReference type="InterPro" id="IPR011992">
    <property type="entry name" value="EF-hand-dom_pair"/>
</dbReference>
<evidence type="ECO:0000259" key="10">
    <source>
        <dbReference type="PROSITE" id="PS50902"/>
    </source>
</evidence>
<dbReference type="Proteomes" id="UP000604046">
    <property type="component" value="Unassembled WGS sequence"/>
</dbReference>
<accession>A0A812IGT2</accession>
<comment type="cofactor">
    <cofactor evidence="1">
        <name>Fe cation</name>
        <dbReference type="ChEBI" id="CHEBI:24875"/>
    </cofactor>
</comment>
<dbReference type="SUPFAM" id="SSF47473">
    <property type="entry name" value="EF-hand"/>
    <property type="match status" value="1"/>
</dbReference>
<dbReference type="Gene3D" id="3.60.15.10">
    <property type="entry name" value="Ribonuclease Z/Hydroxyacylglutathione hydrolase-like"/>
    <property type="match status" value="2"/>
</dbReference>
<dbReference type="SMART" id="SM00849">
    <property type="entry name" value="Lactamase_B"/>
    <property type="match status" value="1"/>
</dbReference>
<proteinExistence type="inferred from homology"/>
<dbReference type="InterPro" id="IPR008254">
    <property type="entry name" value="Flavodoxin/NO_synth"/>
</dbReference>
<comment type="caution">
    <text evidence="11">The sequence shown here is derived from an EMBL/GenBank/DDBJ whole genome shotgun (WGS) entry which is preliminary data.</text>
</comment>
<dbReference type="InterPro" id="IPR012349">
    <property type="entry name" value="Split_barrel_FMN-bd"/>
</dbReference>
<dbReference type="InterPro" id="IPR029039">
    <property type="entry name" value="Flavoprotein-like_sf"/>
</dbReference>
<dbReference type="InterPro" id="IPR045761">
    <property type="entry name" value="ODP_dom"/>
</dbReference>
<dbReference type="SUPFAM" id="SSF50475">
    <property type="entry name" value="FMN-binding split barrel"/>
    <property type="match status" value="2"/>
</dbReference>
<evidence type="ECO:0000313" key="11">
    <source>
        <dbReference type="EMBL" id="CAE7036029.1"/>
    </source>
</evidence>
<protein>
    <submittedName>
        <fullName evidence="11">Dfa1 protein</fullName>
    </submittedName>
</protein>
<dbReference type="InterPro" id="IPR002563">
    <property type="entry name" value="Flavin_Rdtase-like_dom"/>
</dbReference>
<comment type="function">
    <text evidence="7">Mediates electron transfer from NADH to oxygen, reducing it to water. This modular protein has 3 redox cofactors, in other organisms the same activity requires 2 or 3 proteins.</text>
</comment>
<evidence type="ECO:0000256" key="7">
    <source>
        <dbReference type="ARBA" id="ARBA00025633"/>
    </source>
</evidence>
<dbReference type="EMBL" id="CAJNDS010000269">
    <property type="protein sequence ID" value="CAE7036029.1"/>
    <property type="molecule type" value="Genomic_DNA"/>
</dbReference>
<dbReference type="SUPFAM" id="SSF52218">
    <property type="entry name" value="Flavoproteins"/>
    <property type="match status" value="2"/>
</dbReference>
<evidence type="ECO:0000256" key="8">
    <source>
        <dbReference type="SAM" id="MobiDB-lite"/>
    </source>
</evidence>
<dbReference type="OrthoDB" id="432169at2759"/>
<keyword evidence="5" id="KW-0249">Electron transport</keyword>
<dbReference type="PANTHER" id="PTHR32145:SF11">
    <property type="entry name" value="DIFLAVIN FLAVOPROTEIN A 2-RELATED"/>
    <property type="match status" value="1"/>
</dbReference>
<evidence type="ECO:0000256" key="5">
    <source>
        <dbReference type="ARBA" id="ARBA00022982"/>
    </source>
</evidence>
<evidence type="ECO:0000256" key="2">
    <source>
        <dbReference type="ARBA" id="ARBA00006098"/>
    </source>
</evidence>
<evidence type="ECO:0000256" key="4">
    <source>
        <dbReference type="ARBA" id="ARBA00022723"/>
    </source>
</evidence>
<dbReference type="InterPro" id="IPR036866">
    <property type="entry name" value="RibonucZ/Hydroxyglut_hydro"/>
</dbReference>
<evidence type="ECO:0000313" key="12">
    <source>
        <dbReference type="Proteomes" id="UP000604046"/>
    </source>
</evidence>
<dbReference type="PANTHER" id="PTHR32145">
    <property type="entry name" value="DIFLAVIN FLAVOPROTEIN A 2-RELATED"/>
    <property type="match status" value="1"/>
</dbReference>
<sequence length="1439" mass="157461">MEFGAVSWARAAPSPSLHEARAVRTQAPRHSGDTKLTSLAAPGSLGVLCLLAGARSRTSQRQGAKLHGQRPAPSVQRRYTAETTRVIGDWADGLVEAGEVKLVVSELPGNITQFRSVHPKGSRYGEEYDLGAGSTENLYLVKPKSERPWLLIGAFSRDSQSLLTEMMETEKGLVDKIGVLMLQFFDGGQVPFIEELVNQRSGEPLLIYASVPVVLVLKKNLSEAVLKKVSLVPIKNSSRLEIDDGRVMRFVLTPTNKLPEALSAFDPLTGSLFSGKFFSAHRKIGEKDSPMDSPGIEGWETFVEDWHHLFDCYFFTKRAAAAVRKIFTLCEALRGPDVTQLAPLHGPVVREQCWKLMAKYEAWTEQKLRKETRRDFQVLVMYASAYGHTKTLAQHISTGLKSSGVNVVDLNLEHCTAEDVSKALQTADGFCIGSPTLGGEMPSQVKEALGVVLSLPADRRMPYGVFGSFGWSGEAVDELQFRLKDSGFPLAFDPIRAKFRPTAETLELCAASGVRMFQKLCRNVLQRRKRQARNLAKEPGSGALDAFGKMRTSQAVMTSLGPNGDEHTPVAWVNQASFEPLGITLAIPKPEKEAEKEVALSEEPESRLDEILKSHDKIRTRYVEGEEAMDILEDLLATSDAEVLDKAMEILDPYGDGLVTFDELKLAVRPGEALRAMMDARAEEAEVAEGAEEEEQALEDFVLSLAPEGESYAELAKAGAHKKAKAKNGCRVLEGCHAYLECHTVSILDAGNYSLVYAEVTSGKVLDEKVKTDIRSVLESSGLVGFNLQEATQASRAPAVPAMAALPASPQTRPGSQPPGAFAGRAKKARAARGARTALAARGGEERDVEMSEIQSWTGLTPGKEYRLQTMSIEEVAEDTSTIRSLDWDRDRFDIEFRLERGTTYNSYVIKGAEKTALVDTSHEKFEDLYIAALRKEVDLSALDYLIVSHTEPDHSGLIGKVLELAEQAGNEKLEVIGSKMCIAYLENLVFRPFKSRIVQTGVQLDLGGGHNLEFVIAPNLHWPDTMFTFDPKTGLLFTCDAFGMHYCSEHPEDAEGVQELLPHYATYYDCLMKPNARSVLSALGKIKDFELKAVATGHGPILSENVESFIEYYRSWSEKATAKIGPCVAVFWVSRFGESERLAQLFAHGLTSCSVNVEMHDLNAVDGLEITECLGRNEVIVVTAPPKESQGATNIGNIVANLKPKKHQFVVLDSCDDAQEPVALLRSRLLKANVPEAMEPLEVTTRPITAQVLQTFEEAGMQTGKKLTQKSKAAAAKGQDKDLSKALGRLASSLYIVTAKKAGVRHAMVASWVTPASSKPLGVSVTIAKERAMEPLLRIGDSFTLNILEEGKPQTLQVMKHFLQRFAPGVDRLEGVDHIEGPNGAAVLRSACAYLECRIVSRMDASDHWVGYAEVVGGDVASPSAAAAVHHRKVGTYY</sequence>
<comment type="similarity">
    <text evidence="2">In the C-terminal section; belongs to the flavodoxin reductase family.</text>
</comment>
<evidence type="ECO:0000256" key="1">
    <source>
        <dbReference type="ARBA" id="ARBA00001962"/>
    </source>
</evidence>
<dbReference type="InterPro" id="IPR002048">
    <property type="entry name" value="EF_hand_dom"/>
</dbReference>
<keyword evidence="4" id="KW-0479">Metal-binding</keyword>
<dbReference type="Gene3D" id="3.40.50.360">
    <property type="match status" value="2"/>
</dbReference>
<dbReference type="Gene3D" id="1.10.238.10">
    <property type="entry name" value="EF-hand"/>
    <property type="match status" value="1"/>
</dbReference>
<keyword evidence="3" id="KW-0813">Transport</keyword>
<dbReference type="GO" id="GO:0005509">
    <property type="term" value="F:calcium ion binding"/>
    <property type="evidence" value="ECO:0007669"/>
    <property type="project" value="InterPro"/>
</dbReference>
<dbReference type="GO" id="GO:0010181">
    <property type="term" value="F:FMN binding"/>
    <property type="evidence" value="ECO:0007669"/>
    <property type="project" value="InterPro"/>
</dbReference>
<dbReference type="PROSITE" id="PS50902">
    <property type="entry name" value="FLAVODOXIN_LIKE"/>
    <property type="match status" value="1"/>
</dbReference>
<feature type="domain" description="Flavodoxin-like" evidence="10">
    <location>
        <begin position="378"/>
        <end position="517"/>
    </location>
</feature>
<dbReference type="Pfam" id="PF19583">
    <property type="entry name" value="ODP"/>
    <property type="match status" value="1"/>
</dbReference>
<organism evidence="11 12">
    <name type="scientific">Symbiodinium natans</name>
    <dbReference type="NCBI Taxonomy" id="878477"/>
    <lineage>
        <taxon>Eukaryota</taxon>
        <taxon>Sar</taxon>
        <taxon>Alveolata</taxon>
        <taxon>Dinophyceae</taxon>
        <taxon>Suessiales</taxon>
        <taxon>Symbiodiniaceae</taxon>
        <taxon>Symbiodinium</taxon>
    </lineage>
</organism>
<keyword evidence="12" id="KW-1185">Reference proteome</keyword>
<dbReference type="InterPro" id="IPR051285">
    <property type="entry name" value="NADH_oxidoreductase_modular"/>
</dbReference>
<evidence type="ECO:0000259" key="9">
    <source>
        <dbReference type="PROSITE" id="PS50222"/>
    </source>
</evidence>
<dbReference type="Gene3D" id="2.30.110.10">
    <property type="entry name" value="Electron Transport, Fmn-binding Protein, Chain A"/>
    <property type="match status" value="2"/>
</dbReference>
<feature type="domain" description="EF-hand" evidence="9">
    <location>
        <begin position="639"/>
        <end position="674"/>
    </location>
</feature>
<feature type="region of interest" description="Disordered" evidence="8">
    <location>
        <begin position="60"/>
        <end position="79"/>
    </location>
</feature>
<dbReference type="PROSITE" id="PS50222">
    <property type="entry name" value="EF_HAND_2"/>
    <property type="match status" value="1"/>
</dbReference>
<dbReference type="Pfam" id="PF00258">
    <property type="entry name" value="Flavodoxin_1"/>
    <property type="match status" value="1"/>
</dbReference>
<gene>
    <name evidence="11" type="primary">dfa1</name>
    <name evidence="11" type="ORF">SNAT2548_LOCUS4365</name>
</gene>
<evidence type="ECO:0000256" key="6">
    <source>
        <dbReference type="ARBA" id="ARBA00023004"/>
    </source>
</evidence>